<dbReference type="Pfam" id="PF12821">
    <property type="entry name" value="ThrE_2"/>
    <property type="match status" value="1"/>
</dbReference>
<dbReference type="PANTHER" id="PTHR34390:SF1">
    <property type="entry name" value="SUCCINATE TRANSPORTER SUBUNIT YJJB-RELATED"/>
    <property type="match status" value="1"/>
</dbReference>
<evidence type="ECO:0000256" key="1">
    <source>
        <dbReference type="ARBA" id="ARBA00004651"/>
    </source>
</evidence>
<evidence type="ECO:0000313" key="11">
    <source>
        <dbReference type="Proteomes" id="UP000256977"/>
    </source>
</evidence>
<dbReference type="AlphaFoldDB" id="A0A3D9KAK5"/>
<dbReference type="InterPro" id="IPR024528">
    <property type="entry name" value="ThrE_2"/>
</dbReference>
<dbReference type="EMBL" id="QRDZ01000008">
    <property type="protein sequence ID" value="RED83312.1"/>
    <property type="molecule type" value="Genomic_DNA"/>
</dbReference>
<dbReference type="GO" id="GO:0015744">
    <property type="term" value="P:succinate transport"/>
    <property type="evidence" value="ECO:0007669"/>
    <property type="project" value="TreeGrafter"/>
</dbReference>
<organism evidence="10 11">
    <name type="scientific">Cohnella phaseoli</name>
    <dbReference type="NCBI Taxonomy" id="456490"/>
    <lineage>
        <taxon>Bacteria</taxon>
        <taxon>Bacillati</taxon>
        <taxon>Bacillota</taxon>
        <taxon>Bacilli</taxon>
        <taxon>Bacillales</taxon>
        <taxon>Paenibacillaceae</taxon>
        <taxon>Cohnella</taxon>
    </lineage>
</organism>
<evidence type="ECO:0000256" key="8">
    <source>
        <dbReference type="SAM" id="Phobius"/>
    </source>
</evidence>
<evidence type="ECO:0000256" key="6">
    <source>
        <dbReference type="ARBA" id="ARBA00023136"/>
    </source>
</evidence>
<sequence>MTTLFEQLATSFVASAAFGLIFNVPKRGLVQCGIVGMLGWALYVVLTQQAVNATISTLIAAGCVAVLSQIMAKLYRMPIIVFNVSGIIPLVPGGLAYNAMRSAVENEFDAALQSGMQAFMLSGAIAMGLVLSEVINQAIRRSRL</sequence>
<feature type="transmembrane region" description="Helical" evidence="8">
    <location>
        <begin position="79"/>
        <end position="97"/>
    </location>
</feature>
<keyword evidence="5 8" id="KW-1133">Transmembrane helix</keyword>
<dbReference type="InterPro" id="IPR050539">
    <property type="entry name" value="ThrE_Dicarb/AminoAcid_Exp"/>
</dbReference>
<feature type="transmembrane region" description="Helical" evidence="8">
    <location>
        <begin position="29"/>
        <end position="46"/>
    </location>
</feature>
<dbReference type="PANTHER" id="PTHR34390">
    <property type="entry name" value="UPF0442 PROTEIN YJJB-RELATED"/>
    <property type="match status" value="1"/>
</dbReference>
<keyword evidence="11" id="KW-1185">Reference proteome</keyword>
<dbReference type="OrthoDB" id="9810047at2"/>
<name>A0A3D9KAK5_9BACL</name>
<proteinExistence type="inferred from homology"/>
<keyword evidence="6 8" id="KW-0472">Membrane</keyword>
<evidence type="ECO:0000313" key="10">
    <source>
        <dbReference type="EMBL" id="RED83312.1"/>
    </source>
</evidence>
<feature type="domain" description="Threonine/Serine exporter ThrE" evidence="9">
    <location>
        <begin position="8"/>
        <end position="135"/>
    </location>
</feature>
<dbReference type="RefSeq" id="WP_116060913.1">
    <property type="nucleotide sequence ID" value="NZ_QRDZ01000008.1"/>
</dbReference>
<reference evidence="10 11" key="1">
    <citation type="submission" date="2018-07" db="EMBL/GenBank/DDBJ databases">
        <title>Genomic Encyclopedia of Type Strains, Phase III (KMG-III): the genomes of soil and plant-associated and newly described type strains.</title>
        <authorList>
            <person name="Whitman W."/>
        </authorList>
    </citation>
    <scope>NUCLEOTIDE SEQUENCE [LARGE SCALE GENOMIC DNA]</scope>
    <source>
        <strain evidence="10 11">CECT 7287</strain>
    </source>
</reference>
<keyword evidence="2" id="KW-1003">Cell membrane</keyword>
<evidence type="ECO:0000256" key="4">
    <source>
        <dbReference type="ARBA" id="ARBA00022692"/>
    </source>
</evidence>
<feature type="transmembrane region" description="Helical" evidence="8">
    <location>
        <begin position="117"/>
        <end position="135"/>
    </location>
</feature>
<dbReference type="GO" id="GO:0005886">
    <property type="term" value="C:plasma membrane"/>
    <property type="evidence" value="ECO:0007669"/>
    <property type="project" value="UniProtKB-SubCell"/>
</dbReference>
<feature type="transmembrane region" description="Helical" evidence="8">
    <location>
        <begin position="52"/>
        <end position="72"/>
    </location>
</feature>
<keyword evidence="4 8" id="KW-0812">Transmembrane</keyword>
<evidence type="ECO:0000256" key="3">
    <source>
        <dbReference type="ARBA" id="ARBA00022519"/>
    </source>
</evidence>
<protein>
    <submittedName>
        <fullName evidence="10">Uncharacterized membrane protein YjjB (DUF3815 family)</fullName>
    </submittedName>
</protein>
<evidence type="ECO:0000256" key="7">
    <source>
        <dbReference type="ARBA" id="ARBA00034125"/>
    </source>
</evidence>
<comment type="similarity">
    <text evidence="7">Belongs to the ThrE exporter (TC 2.A.79) family.</text>
</comment>
<comment type="subcellular location">
    <subcellularLocation>
        <location evidence="1">Cell membrane</location>
        <topology evidence="1">Multi-pass membrane protein</topology>
    </subcellularLocation>
</comment>
<evidence type="ECO:0000256" key="2">
    <source>
        <dbReference type="ARBA" id="ARBA00022475"/>
    </source>
</evidence>
<accession>A0A3D9KAK5</accession>
<feature type="transmembrane region" description="Helical" evidence="8">
    <location>
        <begin position="6"/>
        <end position="22"/>
    </location>
</feature>
<comment type="caution">
    <text evidence="10">The sequence shown here is derived from an EMBL/GenBank/DDBJ whole genome shotgun (WGS) entry which is preliminary data.</text>
</comment>
<evidence type="ECO:0000256" key="5">
    <source>
        <dbReference type="ARBA" id="ARBA00022989"/>
    </source>
</evidence>
<dbReference type="Proteomes" id="UP000256977">
    <property type="component" value="Unassembled WGS sequence"/>
</dbReference>
<gene>
    <name evidence="10" type="ORF">DFP98_108155</name>
</gene>
<keyword evidence="3" id="KW-0997">Cell inner membrane</keyword>
<evidence type="ECO:0000259" key="9">
    <source>
        <dbReference type="Pfam" id="PF12821"/>
    </source>
</evidence>